<keyword evidence="2" id="KW-0489">Methyltransferase</keyword>
<evidence type="ECO:0000313" key="9">
    <source>
        <dbReference type="EMBL" id="MCQ8239418.1"/>
    </source>
</evidence>
<comment type="catalytic activity">
    <reaction evidence="1">
        <text>a 4-O-methyl-thymidine in DNA + L-cysteinyl-[protein] = a thymidine in DNA + S-methyl-L-cysteinyl-[protein]</text>
        <dbReference type="Rhea" id="RHEA:53428"/>
        <dbReference type="Rhea" id="RHEA-COMP:10131"/>
        <dbReference type="Rhea" id="RHEA-COMP:10132"/>
        <dbReference type="Rhea" id="RHEA-COMP:13555"/>
        <dbReference type="Rhea" id="RHEA-COMP:13556"/>
        <dbReference type="ChEBI" id="CHEBI:29950"/>
        <dbReference type="ChEBI" id="CHEBI:82612"/>
        <dbReference type="ChEBI" id="CHEBI:137386"/>
        <dbReference type="ChEBI" id="CHEBI:137387"/>
        <dbReference type="EC" id="2.1.1.63"/>
    </reaction>
</comment>
<keyword evidence="3" id="KW-0808">Transferase</keyword>
<evidence type="ECO:0000256" key="5">
    <source>
        <dbReference type="ARBA" id="ARBA00023204"/>
    </source>
</evidence>
<dbReference type="InterPro" id="IPR008332">
    <property type="entry name" value="MethylG_MeTrfase_N"/>
</dbReference>
<evidence type="ECO:0000256" key="4">
    <source>
        <dbReference type="ARBA" id="ARBA00022763"/>
    </source>
</evidence>
<gene>
    <name evidence="9" type="ORF">NFI88_01010</name>
</gene>
<keyword evidence="4" id="KW-0227">DNA damage</keyword>
<comment type="catalytic activity">
    <reaction evidence="6">
        <text>a 6-O-methyl-2'-deoxyguanosine in DNA + L-cysteinyl-[protein] = S-methyl-L-cysteinyl-[protein] + a 2'-deoxyguanosine in DNA</text>
        <dbReference type="Rhea" id="RHEA:24000"/>
        <dbReference type="Rhea" id="RHEA-COMP:10131"/>
        <dbReference type="Rhea" id="RHEA-COMP:10132"/>
        <dbReference type="Rhea" id="RHEA-COMP:11367"/>
        <dbReference type="Rhea" id="RHEA-COMP:11368"/>
        <dbReference type="ChEBI" id="CHEBI:29950"/>
        <dbReference type="ChEBI" id="CHEBI:82612"/>
        <dbReference type="ChEBI" id="CHEBI:85445"/>
        <dbReference type="ChEBI" id="CHEBI:85448"/>
        <dbReference type="EC" id="2.1.1.63"/>
    </reaction>
</comment>
<evidence type="ECO:0000259" key="7">
    <source>
        <dbReference type="Pfam" id="PF01035"/>
    </source>
</evidence>
<dbReference type="EMBL" id="JAMZEJ010000001">
    <property type="protein sequence ID" value="MCQ8239418.1"/>
    <property type="molecule type" value="Genomic_DNA"/>
</dbReference>
<evidence type="ECO:0000256" key="6">
    <source>
        <dbReference type="ARBA" id="ARBA00049348"/>
    </source>
</evidence>
<dbReference type="Pfam" id="PF02870">
    <property type="entry name" value="Methyltransf_1N"/>
    <property type="match status" value="1"/>
</dbReference>
<evidence type="ECO:0000256" key="2">
    <source>
        <dbReference type="ARBA" id="ARBA00022603"/>
    </source>
</evidence>
<evidence type="ECO:0000313" key="10">
    <source>
        <dbReference type="Proteomes" id="UP001524547"/>
    </source>
</evidence>
<dbReference type="InterPro" id="IPR036388">
    <property type="entry name" value="WH-like_DNA-bd_sf"/>
</dbReference>
<accession>A0ABT1VSW2</accession>
<dbReference type="InterPro" id="IPR014048">
    <property type="entry name" value="MethylDNA_cys_MeTrfase_DNA-bd"/>
</dbReference>
<keyword evidence="10" id="KW-1185">Reference proteome</keyword>
<dbReference type="Gene3D" id="3.30.160.70">
    <property type="entry name" value="Methylated DNA-protein cysteine methyltransferase domain"/>
    <property type="match status" value="1"/>
</dbReference>
<evidence type="ECO:0000256" key="1">
    <source>
        <dbReference type="ARBA" id="ARBA00001286"/>
    </source>
</evidence>
<dbReference type="NCBIfam" id="TIGR00589">
    <property type="entry name" value="ogt"/>
    <property type="match status" value="1"/>
</dbReference>
<sequence length="167" mass="18099">MPQLSFHSPLGALTLSEEDGSLVALDWGWARDQDQTDLLRRARDQLQDYFDGSRRPFSLPLNPAGGTPYRRRVWDALQRIPLGQVRSYGDMAVAVGGSPRSIGGAVGFNPLPILIPCHRVVAGTHLGGFSAEGGVATKRWLLELEEAAMLWDRPGVPGIVSGRELAA</sequence>
<proteinExistence type="predicted"/>
<comment type="caution">
    <text evidence="9">The sequence shown here is derived from an EMBL/GenBank/DDBJ whole genome shotgun (WGS) entry which is preliminary data.</text>
</comment>
<dbReference type="SUPFAM" id="SSF46767">
    <property type="entry name" value="Methylated DNA-protein cysteine methyltransferase, C-terminal domain"/>
    <property type="match status" value="1"/>
</dbReference>
<dbReference type="Pfam" id="PF01035">
    <property type="entry name" value="DNA_binding_1"/>
    <property type="match status" value="1"/>
</dbReference>
<dbReference type="Proteomes" id="UP001524547">
    <property type="component" value="Unassembled WGS sequence"/>
</dbReference>
<dbReference type="PANTHER" id="PTHR10815:SF13">
    <property type="entry name" value="METHYLATED-DNA--PROTEIN-CYSTEINE METHYLTRANSFERASE"/>
    <property type="match status" value="1"/>
</dbReference>
<feature type="domain" description="Methylguanine DNA methyltransferase ribonuclease-like" evidence="8">
    <location>
        <begin position="6"/>
        <end position="62"/>
    </location>
</feature>
<feature type="domain" description="Methylated-DNA-[protein]-cysteine S-methyltransferase DNA binding" evidence="7">
    <location>
        <begin position="69"/>
        <end position="146"/>
    </location>
</feature>
<dbReference type="PROSITE" id="PS00374">
    <property type="entry name" value="MGMT"/>
    <property type="match status" value="1"/>
</dbReference>
<name>A0ABT1VSW2_9PROT</name>
<dbReference type="CDD" id="cd06445">
    <property type="entry name" value="ATase"/>
    <property type="match status" value="1"/>
</dbReference>
<evidence type="ECO:0000259" key="8">
    <source>
        <dbReference type="Pfam" id="PF02870"/>
    </source>
</evidence>
<dbReference type="PANTHER" id="PTHR10815">
    <property type="entry name" value="METHYLATED-DNA--PROTEIN-CYSTEINE METHYLTRANSFERASE"/>
    <property type="match status" value="1"/>
</dbReference>
<dbReference type="InterPro" id="IPR036631">
    <property type="entry name" value="MGMT_N_sf"/>
</dbReference>
<dbReference type="RefSeq" id="WP_422918157.1">
    <property type="nucleotide sequence ID" value="NZ_JAMZEJ010000001.1"/>
</dbReference>
<dbReference type="SUPFAM" id="SSF53155">
    <property type="entry name" value="Methylated DNA-protein cysteine methyltransferase domain"/>
    <property type="match status" value="1"/>
</dbReference>
<dbReference type="Gene3D" id="1.10.10.10">
    <property type="entry name" value="Winged helix-like DNA-binding domain superfamily/Winged helix DNA-binding domain"/>
    <property type="match status" value="1"/>
</dbReference>
<evidence type="ECO:0000256" key="3">
    <source>
        <dbReference type="ARBA" id="ARBA00022679"/>
    </source>
</evidence>
<reference evidence="9 10" key="1">
    <citation type="submission" date="2022-06" db="EMBL/GenBank/DDBJ databases">
        <title>Rhizosaccharibacter gen. nov. sp. nov. KSS12, endophytic bacteria isolated from sugarcane.</title>
        <authorList>
            <person name="Pitiwittayakul N."/>
        </authorList>
    </citation>
    <scope>NUCLEOTIDE SEQUENCE [LARGE SCALE GENOMIC DNA]</scope>
    <source>
        <strain evidence="9 10">KSS12</strain>
    </source>
</reference>
<protein>
    <submittedName>
        <fullName evidence="9">Methylated-DNA--[protein]-cysteine S-methyltransferase</fullName>
    </submittedName>
</protein>
<keyword evidence="5" id="KW-0234">DNA repair</keyword>
<organism evidence="9 10">
    <name type="scientific">Rhizosaccharibacter radicis</name>
    <dbReference type="NCBI Taxonomy" id="2782605"/>
    <lineage>
        <taxon>Bacteria</taxon>
        <taxon>Pseudomonadati</taxon>
        <taxon>Pseudomonadota</taxon>
        <taxon>Alphaproteobacteria</taxon>
        <taxon>Acetobacterales</taxon>
        <taxon>Acetobacteraceae</taxon>
        <taxon>Rhizosaccharibacter</taxon>
    </lineage>
</organism>
<dbReference type="InterPro" id="IPR036217">
    <property type="entry name" value="MethylDNA_cys_MeTrfase_DNAb"/>
</dbReference>
<dbReference type="InterPro" id="IPR001497">
    <property type="entry name" value="MethylDNA_cys_MeTrfase_AS"/>
</dbReference>